<evidence type="ECO:0000313" key="1">
    <source>
        <dbReference type="EMBL" id="VVG72125.1"/>
    </source>
</evidence>
<dbReference type="RefSeq" id="WP_042116140.1">
    <property type="nucleotide sequence ID" value="NZ_CABPSX010000006.1"/>
</dbReference>
<gene>
    <name evidence="1" type="ORF">PAP18089_03118</name>
</gene>
<dbReference type="OrthoDB" id="9850822at2"/>
<dbReference type="KEGG" id="papi:SG18_21165"/>
<organism evidence="1 2">
    <name type="scientific">Pandoraea apista</name>
    <dbReference type="NCBI Taxonomy" id="93218"/>
    <lineage>
        <taxon>Bacteria</taxon>
        <taxon>Pseudomonadati</taxon>
        <taxon>Pseudomonadota</taxon>
        <taxon>Betaproteobacteria</taxon>
        <taxon>Burkholderiales</taxon>
        <taxon>Burkholderiaceae</taxon>
        <taxon>Pandoraea</taxon>
    </lineage>
</organism>
<evidence type="ECO:0000313" key="2">
    <source>
        <dbReference type="Proteomes" id="UP000364291"/>
    </source>
</evidence>
<dbReference type="Proteomes" id="UP000364291">
    <property type="component" value="Unassembled WGS sequence"/>
</dbReference>
<accession>A0A5E5P7D4</accession>
<dbReference type="AlphaFoldDB" id="A0A5E5P7D4"/>
<protein>
    <submittedName>
        <fullName evidence="1">Uncharacterized protein</fullName>
    </submittedName>
</protein>
<sequence>MKDEKSVGADNAQIMHSIGQLTGAVQAMHTGLTARIEDIRADVRRMEAAQGERMDRIEDSLGKRIDTLEGSVGKRIDSLGSRVTALENEDKRQIEKTAKLSAMGGGIGGALATVAVELIKRAAGG</sequence>
<dbReference type="EMBL" id="CABPSX010000006">
    <property type="protein sequence ID" value="VVG72125.1"/>
    <property type="molecule type" value="Genomic_DNA"/>
</dbReference>
<name>A0A5E5P7D4_9BURK</name>
<proteinExistence type="predicted"/>
<reference evidence="1 2" key="1">
    <citation type="submission" date="2019-08" db="EMBL/GenBank/DDBJ databases">
        <authorList>
            <person name="Peeters C."/>
        </authorList>
    </citation>
    <scope>NUCLEOTIDE SEQUENCE [LARGE SCALE GENOMIC DNA]</scope>
    <source>
        <strain evidence="1 2">LMG 18089</strain>
    </source>
</reference>